<dbReference type="EMBL" id="CAMPGE010011756">
    <property type="protein sequence ID" value="CAI2370567.1"/>
    <property type="molecule type" value="Genomic_DNA"/>
</dbReference>
<protein>
    <recommendedName>
        <fullName evidence="4">Transcription factor CBF/NF-Y/archaeal histone domain-containing protein</fullName>
    </recommendedName>
</protein>
<dbReference type="GO" id="GO:0016251">
    <property type="term" value="F:RNA polymerase II general transcription initiation factor activity"/>
    <property type="evidence" value="ECO:0007669"/>
    <property type="project" value="TreeGrafter"/>
</dbReference>
<organism evidence="5 6">
    <name type="scientific">Euplotes crassus</name>
    <dbReference type="NCBI Taxonomy" id="5936"/>
    <lineage>
        <taxon>Eukaryota</taxon>
        <taxon>Sar</taxon>
        <taxon>Alveolata</taxon>
        <taxon>Ciliophora</taxon>
        <taxon>Intramacronucleata</taxon>
        <taxon>Spirotrichea</taxon>
        <taxon>Hypotrichia</taxon>
        <taxon>Euplotida</taxon>
        <taxon>Euplotidae</taxon>
        <taxon>Moneuplotes</taxon>
    </lineage>
</organism>
<dbReference type="Gene3D" id="1.10.20.10">
    <property type="entry name" value="Histone, subunit A"/>
    <property type="match status" value="1"/>
</dbReference>
<dbReference type="GO" id="GO:0017025">
    <property type="term" value="F:TBP-class protein binding"/>
    <property type="evidence" value="ECO:0007669"/>
    <property type="project" value="TreeGrafter"/>
</dbReference>
<sequence>MNEDIGLPKATILNLIKDYLPEDTRISTEANEVILGMTKEFVNHLSSISNDICLDGGKKTISQAHVAEAMKNLKLDSYLAKIMNIEDSKELEGMTEKKKKMMLNTSLNVSRKKKHRLTAEQEEELRRKQASLFRNDQTSSMNTGGGMSAEPKGQTLTPTFPSAGIPSPQPQIIQPNNPQFYDGSITQVLQNPLPSAGIPMPSNSFPLLGLPPQSSHGQGGSLASAPVAATAPATSAEAELAPAQPKVAVVAPQESQVAPAEPETAPLQDQPSNPEESQQ</sequence>
<accession>A0AAD1UPE2</accession>
<dbReference type="SUPFAM" id="SSF47113">
    <property type="entry name" value="Histone-fold"/>
    <property type="match status" value="1"/>
</dbReference>
<evidence type="ECO:0000313" key="6">
    <source>
        <dbReference type="Proteomes" id="UP001295684"/>
    </source>
</evidence>
<comment type="caution">
    <text evidence="5">The sequence shown here is derived from an EMBL/GenBank/DDBJ whole genome shotgun (WGS) entry which is preliminary data.</text>
</comment>
<dbReference type="InterPro" id="IPR003958">
    <property type="entry name" value="CBFA_NFYB_domain"/>
</dbReference>
<dbReference type="Pfam" id="PF00808">
    <property type="entry name" value="CBFD_NFYB_HMF"/>
    <property type="match status" value="1"/>
</dbReference>
<comment type="subcellular location">
    <subcellularLocation>
        <location evidence="1">Nucleus</location>
    </subcellularLocation>
</comment>
<dbReference type="PANTHER" id="PTHR46138:SF1">
    <property type="entry name" value="PROTEIN DR1"/>
    <property type="match status" value="1"/>
</dbReference>
<reference evidence="5" key="1">
    <citation type="submission" date="2023-07" db="EMBL/GenBank/DDBJ databases">
        <authorList>
            <consortium name="AG Swart"/>
            <person name="Singh M."/>
            <person name="Singh A."/>
            <person name="Seah K."/>
            <person name="Emmerich C."/>
        </authorList>
    </citation>
    <scope>NUCLEOTIDE SEQUENCE</scope>
    <source>
        <strain evidence="5">DP1</strain>
    </source>
</reference>
<name>A0AAD1UPE2_EUPCR</name>
<dbReference type="GO" id="GO:0051123">
    <property type="term" value="P:RNA polymerase II preinitiation complex assembly"/>
    <property type="evidence" value="ECO:0007669"/>
    <property type="project" value="TreeGrafter"/>
</dbReference>
<proteinExistence type="predicted"/>
<evidence type="ECO:0000259" key="4">
    <source>
        <dbReference type="Pfam" id="PF00808"/>
    </source>
</evidence>
<evidence type="ECO:0000256" key="3">
    <source>
        <dbReference type="SAM" id="MobiDB-lite"/>
    </source>
</evidence>
<feature type="domain" description="Transcription factor CBF/NF-Y/archaeal histone" evidence="4">
    <location>
        <begin position="6"/>
        <end position="70"/>
    </location>
</feature>
<dbReference type="Proteomes" id="UP001295684">
    <property type="component" value="Unassembled WGS sequence"/>
</dbReference>
<keyword evidence="2" id="KW-0539">Nucleus</keyword>
<feature type="compositionally biased region" description="Polar residues" evidence="3">
    <location>
        <begin position="267"/>
        <end position="279"/>
    </location>
</feature>
<dbReference type="AlphaFoldDB" id="A0AAD1UPE2"/>
<dbReference type="PANTHER" id="PTHR46138">
    <property type="entry name" value="PROTEIN DR1"/>
    <property type="match status" value="1"/>
</dbReference>
<dbReference type="GO" id="GO:0046982">
    <property type="term" value="F:protein heterodimerization activity"/>
    <property type="evidence" value="ECO:0007669"/>
    <property type="project" value="InterPro"/>
</dbReference>
<feature type="region of interest" description="Disordered" evidence="3">
    <location>
        <begin position="204"/>
        <end position="279"/>
    </location>
</feature>
<dbReference type="InterPro" id="IPR042225">
    <property type="entry name" value="Ncb2"/>
</dbReference>
<feature type="compositionally biased region" description="Low complexity" evidence="3">
    <location>
        <begin position="221"/>
        <end position="253"/>
    </location>
</feature>
<evidence type="ECO:0000256" key="2">
    <source>
        <dbReference type="ARBA" id="ARBA00023242"/>
    </source>
</evidence>
<dbReference type="GO" id="GO:0000122">
    <property type="term" value="P:negative regulation of transcription by RNA polymerase II"/>
    <property type="evidence" value="ECO:0007669"/>
    <property type="project" value="InterPro"/>
</dbReference>
<dbReference type="InterPro" id="IPR009072">
    <property type="entry name" value="Histone-fold"/>
</dbReference>
<evidence type="ECO:0000256" key="1">
    <source>
        <dbReference type="ARBA" id="ARBA00004123"/>
    </source>
</evidence>
<evidence type="ECO:0000313" key="5">
    <source>
        <dbReference type="EMBL" id="CAI2370567.1"/>
    </source>
</evidence>
<dbReference type="GO" id="GO:0017054">
    <property type="term" value="C:negative cofactor 2 complex"/>
    <property type="evidence" value="ECO:0007669"/>
    <property type="project" value="InterPro"/>
</dbReference>
<gene>
    <name evidence="5" type="ORF">ECRASSUSDP1_LOCUS11882</name>
</gene>
<keyword evidence="6" id="KW-1185">Reference proteome</keyword>